<name>A0A6I6JQW2_9BACT</name>
<evidence type="ECO:0000256" key="1">
    <source>
        <dbReference type="PIRSR" id="PIRSR016487-1"/>
    </source>
</evidence>
<dbReference type="PROSITE" id="PS51707">
    <property type="entry name" value="CYTH"/>
    <property type="match status" value="1"/>
</dbReference>
<feature type="domain" description="CYTH" evidence="2">
    <location>
        <begin position="1"/>
        <end position="146"/>
    </location>
</feature>
<dbReference type="KEGG" id="mcos:GM418_01600"/>
<dbReference type="Gene3D" id="2.40.320.10">
    <property type="entry name" value="Hypothetical Protein Pfu-838710-001"/>
    <property type="match status" value="1"/>
</dbReference>
<dbReference type="PIRSF" id="PIRSF016487">
    <property type="entry name" value="CYTH_UCP016487"/>
    <property type="match status" value="1"/>
</dbReference>
<dbReference type="RefSeq" id="WP_158862502.1">
    <property type="nucleotide sequence ID" value="NZ_CP046401.1"/>
</dbReference>
<evidence type="ECO:0000313" key="3">
    <source>
        <dbReference type="EMBL" id="QGY42393.1"/>
    </source>
</evidence>
<proteinExistence type="predicted"/>
<protein>
    <submittedName>
        <fullName evidence="3">Adenylate cyclase</fullName>
    </submittedName>
</protein>
<dbReference type="CDD" id="cd07891">
    <property type="entry name" value="CYTH-like_CthTTM-like_1"/>
    <property type="match status" value="1"/>
</dbReference>
<dbReference type="InterPro" id="IPR023577">
    <property type="entry name" value="CYTH_domain"/>
</dbReference>
<gene>
    <name evidence="3" type="ORF">GM418_01600</name>
</gene>
<sequence>MVEIERKFLVAAKVWRPGGNGQKLVQGYLSVDPERTVRVRVVGEKSFLTIKGKTNGITRTELEYEIPLEQGKIILGMCLDYLVEKTRYKETIGGLVWEIDVFEGANKGLILAEVELVSEKQKIDVPAWIEKEVSGNIRYYNSYLSSKPFSTWENEI</sequence>
<dbReference type="Proteomes" id="UP000428260">
    <property type="component" value="Chromosome"/>
</dbReference>
<dbReference type="AlphaFoldDB" id="A0A6I6JQW2"/>
<dbReference type="PANTHER" id="PTHR40114">
    <property type="entry name" value="SLR0698 PROTEIN"/>
    <property type="match status" value="1"/>
</dbReference>
<reference evidence="3 4" key="1">
    <citation type="submission" date="2019-11" db="EMBL/GenBank/DDBJ databases">
        <authorList>
            <person name="Zheng R.K."/>
            <person name="Sun C.M."/>
        </authorList>
    </citation>
    <scope>NUCLEOTIDE SEQUENCE [LARGE SCALE GENOMIC DNA]</scope>
    <source>
        <strain evidence="3 4">WC007</strain>
    </source>
</reference>
<organism evidence="3 4">
    <name type="scientific">Maribellus comscasis</name>
    <dbReference type="NCBI Taxonomy" id="2681766"/>
    <lineage>
        <taxon>Bacteria</taxon>
        <taxon>Pseudomonadati</taxon>
        <taxon>Bacteroidota</taxon>
        <taxon>Bacteroidia</taxon>
        <taxon>Marinilabiliales</taxon>
        <taxon>Prolixibacteraceae</taxon>
        <taxon>Maribellus</taxon>
    </lineage>
</organism>
<evidence type="ECO:0000259" key="2">
    <source>
        <dbReference type="PROSITE" id="PS51707"/>
    </source>
</evidence>
<dbReference type="InterPro" id="IPR012042">
    <property type="entry name" value="NeuTTM/CthTTM-like"/>
</dbReference>
<dbReference type="Pfam" id="PF01928">
    <property type="entry name" value="CYTH"/>
    <property type="match status" value="1"/>
</dbReference>
<feature type="active site" description="Proton acceptor" evidence="1">
    <location>
        <position position="28"/>
    </location>
</feature>
<dbReference type="EMBL" id="CP046401">
    <property type="protein sequence ID" value="QGY42393.1"/>
    <property type="molecule type" value="Genomic_DNA"/>
</dbReference>
<dbReference type="SUPFAM" id="SSF55154">
    <property type="entry name" value="CYTH-like phosphatases"/>
    <property type="match status" value="1"/>
</dbReference>
<evidence type="ECO:0000313" key="4">
    <source>
        <dbReference type="Proteomes" id="UP000428260"/>
    </source>
</evidence>
<dbReference type="PANTHER" id="PTHR40114:SF1">
    <property type="entry name" value="SLR0698 PROTEIN"/>
    <property type="match status" value="1"/>
</dbReference>
<keyword evidence="4" id="KW-1185">Reference proteome</keyword>
<dbReference type="InterPro" id="IPR033469">
    <property type="entry name" value="CYTH-like_dom_sf"/>
</dbReference>
<dbReference type="SMART" id="SM01118">
    <property type="entry name" value="CYTH"/>
    <property type="match status" value="1"/>
</dbReference>
<accession>A0A6I6JQW2</accession>